<dbReference type="PRINTS" id="PR00725">
    <property type="entry name" value="DADACBPTASE1"/>
</dbReference>
<dbReference type="GO" id="GO:0009252">
    <property type="term" value="P:peptidoglycan biosynthetic process"/>
    <property type="evidence" value="ECO:0007669"/>
    <property type="project" value="UniProtKB-KW"/>
</dbReference>
<comment type="similarity">
    <text evidence="1 9">Belongs to the peptidase S11 family.</text>
</comment>
<evidence type="ECO:0000256" key="4">
    <source>
        <dbReference type="ARBA" id="ARBA00022960"/>
    </source>
</evidence>
<sequence>MSKRRKKVKKKNRKIVWIIESLLFIILISLLVLLKIFNPQEREKIEEKSEETVKPLVIQTQQRKLDLDQLHSSAGIVISLDDSKVIFQFQQDEKIFPASLTKIMTCILAIENINNLEATITLEPEIFDELYAQNASMAGFLPGENAKIIDILYGNILPSGGECSIALAEYVAGSEQAFVELMNEKAKDLGMNNTHFMNATGLHNESHYTTVKDIGILLQYALKNQTFNDIFQSKSYFVAPTDQHLSGFTFYSSMFKLRDQWELDEGEIVGGKTGYTDEAGLCLASEAIVNGRKYIAITVNAEGNHNTEPFHVNDAFYLYNQLQSQ</sequence>
<dbReference type="RefSeq" id="WP_004613127.1">
    <property type="nucleotide sequence ID" value="NZ_BAABXJ010000001.1"/>
</dbReference>
<evidence type="ECO:0000313" key="12">
    <source>
        <dbReference type="EMBL" id="MCB5620763.1"/>
    </source>
</evidence>
<evidence type="ECO:0000256" key="6">
    <source>
        <dbReference type="ARBA" id="ARBA00023316"/>
    </source>
</evidence>
<dbReference type="InterPro" id="IPR001967">
    <property type="entry name" value="Peptidase_S11_N"/>
</dbReference>
<keyword evidence="12" id="KW-0121">Carboxypeptidase</keyword>
<dbReference type="InterPro" id="IPR018044">
    <property type="entry name" value="Peptidase_S11"/>
</dbReference>
<evidence type="ECO:0000313" key="14">
    <source>
        <dbReference type="Proteomes" id="UP001297370"/>
    </source>
</evidence>
<reference evidence="12" key="1">
    <citation type="submission" date="2021-10" db="EMBL/GenBank/DDBJ databases">
        <title>Collection of gut derived symbiotic bacterial strains cultured from healthy donors.</title>
        <authorList>
            <person name="Lin H."/>
            <person name="Littmann E."/>
            <person name="Claire K."/>
            <person name="Pamer E."/>
        </authorList>
    </citation>
    <scope>NUCLEOTIDE SEQUENCE</scope>
    <source>
        <strain evidence="12">MSK.23.18</strain>
    </source>
</reference>
<keyword evidence="4" id="KW-0133">Cell shape</keyword>
<accession>A0AAJ1EWP0</accession>
<dbReference type="AlphaFoldDB" id="A0AAJ1EWP0"/>
<evidence type="ECO:0000256" key="8">
    <source>
        <dbReference type="PIRSR" id="PIRSR618044-2"/>
    </source>
</evidence>
<keyword evidence="6" id="KW-0961">Cell wall biogenesis/degradation</keyword>
<name>A0AAJ1EWP0_MEDGN</name>
<dbReference type="GO" id="GO:0071555">
    <property type="term" value="P:cell wall organization"/>
    <property type="evidence" value="ECO:0007669"/>
    <property type="project" value="UniProtKB-KW"/>
</dbReference>
<keyword evidence="3" id="KW-0378">Hydrolase</keyword>
<feature type="domain" description="Peptidase S11 D-alanyl-D-alanine carboxypeptidase A N-terminal" evidence="11">
    <location>
        <begin position="68"/>
        <end position="302"/>
    </location>
</feature>
<dbReference type="GO" id="GO:0009002">
    <property type="term" value="F:serine-type D-Ala-D-Ala carboxypeptidase activity"/>
    <property type="evidence" value="ECO:0007669"/>
    <property type="project" value="InterPro"/>
</dbReference>
<dbReference type="Proteomes" id="UP001297370">
    <property type="component" value="Unassembled WGS sequence"/>
</dbReference>
<keyword evidence="2" id="KW-0732">Signal</keyword>
<feature type="active site" description="Proton acceptor" evidence="7">
    <location>
        <position position="102"/>
    </location>
</feature>
<protein>
    <submittedName>
        <fullName evidence="12">D-alanyl-D-alanine carboxypeptidase</fullName>
    </submittedName>
</protein>
<proteinExistence type="inferred from homology"/>
<dbReference type="GO" id="GO:0006508">
    <property type="term" value="P:proteolysis"/>
    <property type="evidence" value="ECO:0007669"/>
    <property type="project" value="InterPro"/>
</dbReference>
<evidence type="ECO:0000256" key="10">
    <source>
        <dbReference type="SAM" id="Phobius"/>
    </source>
</evidence>
<feature type="transmembrane region" description="Helical" evidence="10">
    <location>
        <begin position="15"/>
        <end position="37"/>
    </location>
</feature>
<evidence type="ECO:0000256" key="3">
    <source>
        <dbReference type="ARBA" id="ARBA00022801"/>
    </source>
</evidence>
<keyword evidence="12" id="KW-0645">Protease</keyword>
<evidence type="ECO:0000313" key="13">
    <source>
        <dbReference type="EMBL" id="MDE1203654.1"/>
    </source>
</evidence>
<feature type="active site" evidence="7">
    <location>
        <position position="159"/>
    </location>
</feature>
<evidence type="ECO:0000256" key="9">
    <source>
        <dbReference type="RuleBase" id="RU004016"/>
    </source>
</evidence>
<evidence type="ECO:0000256" key="2">
    <source>
        <dbReference type="ARBA" id="ARBA00022729"/>
    </source>
</evidence>
<gene>
    <name evidence="12" type="ORF">LIQ08_16650</name>
    <name evidence="13" type="ORF">O4N78_08750</name>
</gene>
<dbReference type="SUPFAM" id="SSF56601">
    <property type="entry name" value="beta-lactamase/transpeptidase-like"/>
    <property type="match status" value="1"/>
</dbReference>
<evidence type="ECO:0000259" key="11">
    <source>
        <dbReference type="Pfam" id="PF00768"/>
    </source>
</evidence>
<reference evidence="13" key="2">
    <citation type="submission" date="2022-12" db="EMBL/GenBank/DDBJ databases">
        <title>Genome of R. gnavus strain RSHDN_120.</title>
        <authorList>
            <person name="Abdugheni R."/>
        </authorList>
    </citation>
    <scope>NUCLEOTIDE SEQUENCE</scope>
    <source>
        <strain evidence="13">RSHDN_120</strain>
    </source>
</reference>
<dbReference type="PANTHER" id="PTHR21581">
    <property type="entry name" value="D-ALANYL-D-ALANINE CARBOXYPEPTIDASE"/>
    <property type="match status" value="1"/>
</dbReference>
<keyword evidence="10" id="KW-0812">Transmembrane</keyword>
<dbReference type="GO" id="GO:0008360">
    <property type="term" value="P:regulation of cell shape"/>
    <property type="evidence" value="ECO:0007669"/>
    <property type="project" value="UniProtKB-KW"/>
</dbReference>
<keyword evidence="10" id="KW-1133">Transmembrane helix</keyword>
<feature type="binding site" evidence="8">
    <location>
        <position position="272"/>
    </location>
    <ligand>
        <name>substrate</name>
    </ligand>
</feature>
<dbReference type="Gene3D" id="3.40.710.10">
    <property type="entry name" value="DD-peptidase/beta-lactamase superfamily"/>
    <property type="match status" value="1"/>
</dbReference>
<organism evidence="12 14">
    <name type="scientific">Mediterraneibacter gnavus</name>
    <name type="common">Ruminococcus gnavus</name>
    <dbReference type="NCBI Taxonomy" id="33038"/>
    <lineage>
        <taxon>Bacteria</taxon>
        <taxon>Bacillati</taxon>
        <taxon>Bacillota</taxon>
        <taxon>Clostridia</taxon>
        <taxon>Lachnospirales</taxon>
        <taxon>Lachnospiraceae</taxon>
        <taxon>Mediterraneibacter</taxon>
    </lineage>
</organism>
<evidence type="ECO:0000256" key="1">
    <source>
        <dbReference type="ARBA" id="ARBA00007164"/>
    </source>
</evidence>
<dbReference type="Pfam" id="PF00768">
    <property type="entry name" value="Peptidase_S11"/>
    <property type="match status" value="1"/>
</dbReference>
<comment type="caution">
    <text evidence="12">The sequence shown here is derived from an EMBL/GenBank/DDBJ whole genome shotgun (WGS) entry which is preliminary data.</text>
</comment>
<dbReference type="PANTHER" id="PTHR21581:SF6">
    <property type="entry name" value="TRAFFICKING PROTEIN PARTICLE COMPLEX SUBUNIT 12"/>
    <property type="match status" value="1"/>
</dbReference>
<feature type="active site" description="Acyl-ester intermediate" evidence="7">
    <location>
        <position position="99"/>
    </location>
</feature>
<keyword evidence="5" id="KW-0573">Peptidoglycan synthesis</keyword>
<keyword evidence="10" id="KW-0472">Membrane</keyword>
<dbReference type="EMBL" id="JAPZEG010000009">
    <property type="protein sequence ID" value="MDE1203654.1"/>
    <property type="molecule type" value="Genomic_DNA"/>
</dbReference>
<dbReference type="InterPro" id="IPR012338">
    <property type="entry name" value="Beta-lactam/transpept-like"/>
</dbReference>
<dbReference type="Proteomes" id="UP001149331">
    <property type="component" value="Unassembled WGS sequence"/>
</dbReference>
<dbReference type="EMBL" id="JAJBOM010000033">
    <property type="protein sequence ID" value="MCB5620763.1"/>
    <property type="molecule type" value="Genomic_DNA"/>
</dbReference>
<evidence type="ECO:0000256" key="5">
    <source>
        <dbReference type="ARBA" id="ARBA00022984"/>
    </source>
</evidence>
<evidence type="ECO:0000256" key="7">
    <source>
        <dbReference type="PIRSR" id="PIRSR618044-1"/>
    </source>
</evidence>